<feature type="transmembrane region" description="Helical" evidence="1">
    <location>
        <begin position="47"/>
        <end position="68"/>
    </location>
</feature>
<feature type="non-terminal residue" evidence="2">
    <location>
        <position position="212"/>
    </location>
</feature>
<reference evidence="2" key="1">
    <citation type="journal article" date="2014" name="Front. Microbiol.">
        <title>High frequency of phylogenetically diverse reductive dehalogenase-homologous genes in deep subseafloor sedimentary metagenomes.</title>
        <authorList>
            <person name="Kawai M."/>
            <person name="Futagami T."/>
            <person name="Toyoda A."/>
            <person name="Takaki Y."/>
            <person name="Nishi S."/>
            <person name="Hori S."/>
            <person name="Arai W."/>
            <person name="Tsubouchi T."/>
            <person name="Morono Y."/>
            <person name="Uchiyama I."/>
            <person name="Ito T."/>
            <person name="Fujiyama A."/>
            <person name="Inagaki F."/>
            <person name="Takami H."/>
        </authorList>
    </citation>
    <scope>NUCLEOTIDE SEQUENCE</scope>
    <source>
        <strain evidence="2">Expedition CK06-06</strain>
    </source>
</reference>
<feature type="transmembrane region" description="Helical" evidence="1">
    <location>
        <begin position="124"/>
        <end position="146"/>
    </location>
</feature>
<keyword evidence="1" id="KW-0812">Transmembrane</keyword>
<dbReference type="AlphaFoldDB" id="X0YGY5"/>
<organism evidence="2">
    <name type="scientific">marine sediment metagenome</name>
    <dbReference type="NCBI Taxonomy" id="412755"/>
    <lineage>
        <taxon>unclassified sequences</taxon>
        <taxon>metagenomes</taxon>
        <taxon>ecological metagenomes</taxon>
    </lineage>
</organism>
<comment type="caution">
    <text evidence="2">The sequence shown here is derived from an EMBL/GenBank/DDBJ whole genome shotgun (WGS) entry which is preliminary data.</text>
</comment>
<protein>
    <submittedName>
        <fullName evidence="2">Uncharacterized protein</fullName>
    </submittedName>
</protein>
<sequence length="212" mass="24169">MVEINFFVVFLSGMVVGLSPCILLMLSVFGSSLILTEDKSKFLKISLGLLAGMIIAYIFISIIFLYLFQFFEALFYFKYIFAAILIFIGVWQIIECKLEKSRIFGTPEKVKTVLKDFINKNSGFYAFLVGIIFVLIKIPCFGSIYLSLIYDLYSNPLLVFYIITYLIGLILPVILILILIRLGLESNKINEFRLKYRTSLRLLSGGILITLA</sequence>
<feature type="transmembrane region" description="Helical" evidence="1">
    <location>
        <begin position="74"/>
        <end position="94"/>
    </location>
</feature>
<dbReference type="InterPro" id="IPR051790">
    <property type="entry name" value="Cytochrome_c-biogenesis_DsbD"/>
</dbReference>
<accession>X0YGY5</accession>
<name>X0YGY5_9ZZZZ</name>
<keyword evidence="1" id="KW-1133">Transmembrane helix</keyword>
<evidence type="ECO:0000313" key="2">
    <source>
        <dbReference type="EMBL" id="GAG55284.1"/>
    </source>
</evidence>
<feature type="transmembrane region" description="Helical" evidence="1">
    <location>
        <begin position="6"/>
        <end position="35"/>
    </location>
</feature>
<evidence type="ECO:0000256" key="1">
    <source>
        <dbReference type="SAM" id="Phobius"/>
    </source>
</evidence>
<keyword evidence="1" id="KW-0472">Membrane</keyword>
<dbReference type="EMBL" id="BART01008572">
    <property type="protein sequence ID" value="GAG55284.1"/>
    <property type="molecule type" value="Genomic_DNA"/>
</dbReference>
<feature type="transmembrane region" description="Helical" evidence="1">
    <location>
        <begin position="158"/>
        <end position="184"/>
    </location>
</feature>
<gene>
    <name evidence="2" type="ORF">S01H4_19252</name>
</gene>
<proteinExistence type="predicted"/>
<dbReference type="PANTHER" id="PTHR31272">
    <property type="entry name" value="CYTOCHROME C-TYPE BIOGENESIS PROTEIN HI_1454-RELATED"/>
    <property type="match status" value="1"/>
</dbReference>
<dbReference type="PANTHER" id="PTHR31272:SF9">
    <property type="entry name" value="BLL1027 PROTEIN"/>
    <property type="match status" value="1"/>
</dbReference>